<name>A0A5B7JMB8_PORTR</name>
<comment type="caution">
    <text evidence="1">The sequence shown here is derived from an EMBL/GenBank/DDBJ whole genome shotgun (WGS) entry which is preliminary data.</text>
</comment>
<dbReference type="Proteomes" id="UP000324222">
    <property type="component" value="Unassembled WGS sequence"/>
</dbReference>
<reference evidence="1 2" key="1">
    <citation type="submission" date="2019-05" db="EMBL/GenBank/DDBJ databases">
        <title>Another draft genome of Portunus trituberculatus and its Hox gene families provides insights of decapod evolution.</title>
        <authorList>
            <person name="Jeong J.-H."/>
            <person name="Song I."/>
            <person name="Kim S."/>
            <person name="Choi T."/>
            <person name="Kim D."/>
            <person name="Ryu S."/>
            <person name="Kim W."/>
        </authorList>
    </citation>
    <scope>NUCLEOTIDE SEQUENCE [LARGE SCALE GENOMIC DNA]</scope>
    <source>
        <tissue evidence="1">Muscle</tissue>
    </source>
</reference>
<proteinExistence type="predicted"/>
<protein>
    <submittedName>
        <fullName evidence="1">Uncharacterized protein</fullName>
    </submittedName>
</protein>
<dbReference type="EMBL" id="VSRR010104097">
    <property type="protein sequence ID" value="MPC95959.1"/>
    <property type="molecule type" value="Genomic_DNA"/>
</dbReference>
<dbReference type="AlphaFoldDB" id="A0A5B7JMB8"/>
<evidence type="ECO:0000313" key="2">
    <source>
        <dbReference type="Proteomes" id="UP000324222"/>
    </source>
</evidence>
<organism evidence="1 2">
    <name type="scientific">Portunus trituberculatus</name>
    <name type="common">Swimming crab</name>
    <name type="synonym">Neptunus trituberculatus</name>
    <dbReference type="NCBI Taxonomy" id="210409"/>
    <lineage>
        <taxon>Eukaryota</taxon>
        <taxon>Metazoa</taxon>
        <taxon>Ecdysozoa</taxon>
        <taxon>Arthropoda</taxon>
        <taxon>Crustacea</taxon>
        <taxon>Multicrustacea</taxon>
        <taxon>Malacostraca</taxon>
        <taxon>Eumalacostraca</taxon>
        <taxon>Eucarida</taxon>
        <taxon>Decapoda</taxon>
        <taxon>Pleocyemata</taxon>
        <taxon>Brachyura</taxon>
        <taxon>Eubrachyura</taxon>
        <taxon>Portunoidea</taxon>
        <taxon>Portunidae</taxon>
        <taxon>Portuninae</taxon>
        <taxon>Portunus</taxon>
    </lineage>
</organism>
<evidence type="ECO:0000313" key="1">
    <source>
        <dbReference type="EMBL" id="MPC95959.1"/>
    </source>
</evidence>
<sequence length="96" mass="10171">MMTPPPSHHLFILPPSSPLASRSLTPAVASGHRSIPVRAGIVLRLAIVTHLTLGEQFQPFGDNFPLVAPSGGCSSRPQAIINAHSPFVRLMTLALT</sequence>
<gene>
    <name evidence="1" type="ORF">E2C01_091189</name>
</gene>
<keyword evidence="2" id="KW-1185">Reference proteome</keyword>
<accession>A0A5B7JMB8</accession>